<dbReference type="GO" id="GO:0006511">
    <property type="term" value="P:ubiquitin-dependent protein catabolic process"/>
    <property type="evidence" value="ECO:0007669"/>
    <property type="project" value="TreeGrafter"/>
</dbReference>
<dbReference type="OrthoDB" id="411372at2759"/>
<evidence type="ECO:0000313" key="9">
    <source>
        <dbReference type="Proteomes" id="UP000187406"/>
    </source>
</evidence>
<keyword evidence="3" id="KW-0862">Zinc</keyword>
<accession>A0A1Q3CTK8</accession>
<keyword evidence="9" id="KW-1185">Reference proteome</keyword>
<dbReference type="Pfam" id="PF05495">
    <property type="entry name" value="zf-CHY"/>
    <property type="match status" value="1"/>
</dbReference>
<sequence>MEDNSSSQSKPDIEESQYGCQHYKRRCKIRAPCCNQIFPCRHCHNDATSALPNPKDRHEIVRKDVKQVICLLCNTEQPVSQVCSNCRVTMGEYFCDICKFYDDDTSKGQFHCDECGICRVGGRQNFFHCQKCGSCYAVSLRDNHSCVQNSMQNCCPVCYEYLFDSVKEAAVLKCGHTMHMDCFHEMADKHQFRCPICSKTVLDMSQYWELLDMEIEATKMPEEYQHEVSILCNDCNTTSKVAFHILGHKCRQCNSYNTRRISTPDQQLNGE</sequence>
<dbReference type="Proteomes" id="UP000187406">
    <property type="component" value="Unassembled WGS sequence"/>
</dbReference>
<keyword evidence="1" id="KW-0479">Metal-binding</keyword>
<dbReference type="InterPro" id="IPR037275">
    <property type="entry name" value="Znf_CTCHY_sf"/>
</dbReference>
<dbReference type="Pfam" id="PF14599">
    <property type="entry name" value="zinc_ribbon_6"/>
    <property type="match status" value="1"/>
</dbReference>
<dbReference type="PANTHER" id="PTHR21319:SF12">
    <property type="entry name" value="ZINC FINGER (C3HC4-TYPE RING FINGER) FAMILY PROTEIN"/>
    <property type="match status" value="1"/>
</dbReference>
<dbReference type="InterPro" id="IPR001841">
    <property type="entry name" value="Znf_RING"/>
</dbReference>
<dbReference type="InParanoid" id="A0A1Q3CTK8"/>
<dbReference type="GO" id="GO:0005634">
    <property type="term" value="C:nucleus"/>
    <property type="evidence" value="ECO:0007669"/>
    <property type="project" value="TreeGrafter"/>
</dbReference>
<dbReference type="PROSITE" id="PS51270">
    <property type="entry name" value="ZF_CTCHY"/>
    <property type="match status" value="1"/>
</dbReference>
<dbReference type="SMART" id="SM00184">
    <property type="entry name" value="RING"/>
    <property type="match status" value="1"/>
</dbReference>
<dbReference type="GO" id="GO:0016567">
    <property type="term" value="P:protein ubiquitination"/>
    <property type="evidence" value="ECO:0007669"/>
    <property type="project" value="TreeGrafter"/>
</dbReference>
<dbReference type="Gene3D" id="2.20.28.10">
    <property type="match status" value="1"/>
</dbReference>
<dbReference type="InterPro" id="IPR039512">
    <property type="entry name" value="RCHY1_zinc-ribbon"/>
</dbReference>
<evidence type="ECO:0000259" key="7">
    <source>
        <dbReference type="PROSITE" id="PS51270"/>
    </source>
</evidence>
<dbReference type="GO" id="GO:0061630">
    <property type="term" value="F:ubiquitin protein ligase activity"/>
    <property type="evidence" value="ECO:0007669"/>
    <property type="project" value="TreeGrafter"/>
</dbReference>
<dbReference type="CDD" id="cd16464">
    <property type="entry name" value="RING-H2_Pirh2-like"/>
    <property type="match status" value="1"/>
</dbReference>
<name>A0A1Q3CTK8_CEPFO</name>
<dbReference type="FunCoup" id="A0A1Q3CTK8">
    <property type="interactions" value="2230"/>
</dbReference>
<dbReference type="PANTHER" id="PTHR21319">
    <property type="entry name" value="RING FINGER AND CHY ZINC FINGER DOMAIN-CONTAINING PROTEIN 1"/>
    <property type="match status" value="1"/>
</dbReference>
<dbReference type="InterPro" id="IPR013083">
    <property type="entry name" value="Znf_RING/FYVE/PHD"/>
</dbReference>
<dbReference type="PROSITE" id="PS50089">
    <property type="entry name" value="ZF_RING_2"/>
    <property type="match status" value="1"/>
</dbReference>
<dbReference type="InterPro" id="IPR017921">
    <property type="entry name" value="Znf_CTCHY"/>
</dbReference>
<feature type="domain" description="RING-type" evidence="5">
    <location>
        <begin position="155"/>
        <end position="198"/>
    </location>
</feature>
<evidence type="ECO:0000256" key="1">
    <source>
        <dbReference type="ARBA" id="ARBA00022723"/>
    </source>
</evidence>
<dbReference type="SUPFAM" id="SSF161219">
    <property type="entry name" value="CHY zinc finger-like"/>
    <property type="match status" value="1"/>
</dbReference>
<dbReference type="Pfam" id="PF13639">
    <property type="entry name" value="zf-RING_2"/>
    <property type="match status" value="1"/>
</dbReference>
<evidence type="ECO:0000313" key="8">
    <source>
        <dbReference type="EMBL" id="GAV83378.1"/>
    </source>
</evidence>
<dbReference type="GO" id="GO:0008270">
    <property type="term" value="F:zinc ion binding"/>
    <property type="evidence" value="ECO:0007669"/>
    <property type="project" value="UniProtKB-KW"/>
</dbReference>
<gene>
    <name evidence="8" type="ORF">CFOL_v3_26826</name>
</gene>
<dbReference type="InterPro" id="IPR037274">
    <property type="entry name" value="Znf_CHY_sf"/>
</dbReference>
<feature type="domain" description="CHY-type" evidence="6">
    <location>
        <begin position="13"/>
        <end position="88"/>
    </location>
</feature>
<organism evidence="8 9">
    <name type="scientific">Cephalotus follicularis</name>
    <name type="common">Albany pitcher plant</name>
    <dbReference type="NCBI Taxonomy" id="3775"/>
    <lineage>
        <taxon>Eukaryota</taxon>
        <taxon>Viridiplantae</taxon>
        <taxon>Streptophyta</taxon>
        <taxon>Embryophyta</taxon>
        <taxon>Tracheophyta</taxon>
        <taxon>Spermatophyta</taxon>
        <taxon>Magnoliopsida</taxon>
        <taxon>eudicotyledons</taxon>
        <taxon>Gunneridae</taxon>
        <taxon>Pentapetalae</taxon>
        <taxon>rosids</taxon>
        <taxon>fabids</taxon>
        <taxon>Oxalidales</taxon>
        <taxon>Cephalotaceae</taxon>
        <taxon>Cephalotus</taxon>
    </lineage>
</organism>
<dbReference type="STRING" id="3775.A0A1Q3CTK8"/>
<protein>
    <submittedName>
        <fullName evidence="8">Zf-CHY domain-containing protein/zf-RING_2 domain-containing protein</fullName>
    </submittedName>
</protein>
<dbReference type="PROSITE" id="PS51266">
    <property type="entry name" value="ZF_CHY"/>
    <property type="match status" value="1"/>
</dbReference>
<dbReference type="InterPro" id="IPR008913">
    <property type="entry name" value="Znf_CHY"/>
</dbReference>
<keyword evidence="2 4" id="KW-0863">Zinc-finger</keyword>
<dbReference type="Gene3D" id="3.30.40.10">
    <property type="entry name" value="Zinc/RING finger domain, C3HC4 (zinc finger)"/>
    <property type="match status" value="1"/>
</dbReference>
<feature type="domain" description="CTCHY-type" evidence="7">
    <location>
        <begin position="90"/>
        <end position="154"/>
    </location>
</feature>
<dbReference type="SUPFAM" id="SSF161245">
    <property type="entry name" value="Zinc hairpin stack"/>
    <property type="match status" value="1"/>
</dbReference>
<evidence type="ECO:0000256" key="4">
    <source>
        <dbReference type="PROSITE-ProRule" id="PRU00601"/>
    </source>
</evidence>
<comment type="caution">
    <text evidence="8">The sequence shown here is derived from an EMBL/GenBank/DDBJ whole genome shotgun (WGS) entry which is preliminary data.</text>
</comment>
<dbReference type="EMBL" id="BDDD01002865">
    <property type="protein sequence ID" value="GAV83378.1"/>
    <property type="molecule type" value="Genomic_DNA"/>
</dbReference>
<evidence type="ECO:0000259" key="5">
    <source>
        <dbReference type="PROSITE" id="PS50089"/>
    </source>
</evidence>
<proteinExistence type="predicted"/>
<evidence type="ECO:0000259" key="6">
    <source>
        <dbReference type="PROSITE" id="PS51266"/>
    </source>
</evidence>
<dbReference type="AlphaFoldDB" id="A0A1Q3CTK8"/>
<evidence type="ECO:0000256" key="2">
    <source>
        <dbReference type="ARBA" id="ARBA00022771"/>
    </source>
</evidence>
<evidence type="ECO:0000256" key="3">
    <source>
        <dbReference type="ARBA" id="ARBA00022833"/>
    </source>
</evidence>
<dbReference type="SUPFAM" id="SSF57850">
    <property type="entry name" value="RING/U-box"/>
    <property type="match status" value="1"/>
</dbReference>
<reference evidence="9" key="1">
    <citation type="submission" date="2016-04" db="EMBL/GenBank/DDBJ databases">
        <title>Cephalotus genome sequencing.</title>
        <authorList>
            <person name="Fukushima K."/>
            <person name="Hasebe M."/>
            <person name="Fang X."/>
        </authorList>
    </citation>
    <scope>NUCLEOTIDE SEQUENCE [LARGE SCALE GENOMIC DNA]</scope>
    <source>
        <strain evidence="9">cv. St1</strain>
    </source>
</reference>